<keyword evidence="1" id="KW-1003">Cell membrane</keyword>
<gene>
    <name evidence="12" type="ORF">RSSM_05185</name>
</gene>
<protein>
    <submittedName>
        <fullName evidence="12">Phosphatidylserine decarboxylase related protein</fullName>
        <ecNumber evidence="12">4.1.1.65</ecNumber>
    </submittedName>
</protein>
<reference evidence="12 13" key="1">
    <citation type="journal article" date="2013" name="Mar. Genomics">
        <title>Expression of sulfatases in Rhodopirellula baltica and the diversity of sulfatases in the genus Rhodopirellula.</title>
        <authorList>
            <person name="Wegner C.E."/>
            <person name="Richter-Heitmann T."/>
            <person name="Klindworth A."/>
            <person name="Klockow C."/>
            <person name="Richter M."/>
            <person name="Achstetter T."/>
            <person name="Glockner F.O."/>
            <person name="Harder J."/>
        </authorList>
    </citation>
    <scope>NUCLEOTIDE SEQUENCE [LARGE SCALE GENOMIC DNA]</scope>
    <source>
        <strain evidence="12 13">SM41</strain>
    </source>
</reference>
<dbReference type="PANTHER" id="PTHR35809">
    <property type="entry name" value="ARCHAETIDYLSERINE DECARBOXYLASE PROENZYME-RELATED"/>
    <property type="match status" value="1"/>
</dbReference>
<keyword evidence="5 11" id="KW-0472">Membrane</keyword>
<evidence type="ECO:0000256" key="3">
    <source>
        <dbReference type="ARBA" id="ARBA00022793"/>
    </source>
</evidence>
<evidence type="ECO:0000313" key="12">
    <source>
        <dbReference type="EMBL" id="EMI53379.1"/>
    </source>
</evidence>
<keyword evidence="11" id="KW-0812">Transmembrane</keyword>
<evidence type="ECO:0000256" key="4">
    <source>
        <dbReference type="ARBA" id="ARBA00023098"/>
    </source>
</evidence>
<comment type="caution">
    <text evidence="12">The sequence shown here is derived from an EMBL/GenBank/DDBJ whole genome shotgun (WGS) entry which is preliminary data.</text>
</comment>
<keyword evidence="9" id="KW-1208">Phospholipid metabolism</keyword>
<evidence type="ECO:0000256" key="2">
    <source>
        <dbReference type="ARBA" id="ARBA00022516"/>
    </source>
</evidence>
<keyword evidence="11" id="KW-1133">Transmembrane helix</keyword>
<keyword evidence="6" id="KW-0865">Zymogen</keyword>
<organism evidence="12 13">
    <name type="scientific">Rhodopirellula sallentina SM41</name>
    <dbReference type="NCBI Taxonomy" id="1263870"/>
    <lineage>
        <taxon>Bacteria</taxon>
        <taxon>Pseudomonadati</taxon>
        <taxon>Planctomycetota</taxon>
        <taxon>Planctomycetia</taxon>
        <taxon>Pirellulales</taxon>
        <taxon>Pirellulaceae</taxon>
        <taxon>Rhodopirellula</taxon>
    </lineage>
</organism>
<evidence type="ECO:0000256" key="8">
    <source>
        <dbReference type="ARBA" id="ARBA00023239"/>
    </source>
</evidence>
<dbReference type="InterPro" id="IPR033175">
    <property type="entry name" value="PSD-A"/>
</dbReference>
<evidence type="ECO:0000256" key="11">
    <source>
        <dbReference type="SAM" id="Phobius"/>
    </source>
</evidence>
<dbReference type="GO" id="GO:0008654">
    <property type="term" value="P:phospholipid biosynthetic process"/>
    <property type="evidence" value="ECO:0007669"/>
    <property type="project" value="UniProtKB-KW"/>
</dbReference>
<keyword evidence="3" id="KW-0210">Decarboxylase</keyword>
<dbReference type="EMBL" id="ANOH01000360">
    <property type="protein sequence ID" value="EMI53379.1"/>
    <property type="molecule type" value="Genomic_DNA"/>
</dbReference>
<dbReference type="InterPro" id="IPR003817">
    <property type="entry name" value="PS_Dcarbxylase"/>
</dbReference>
<keyword evidence="8 12" id="KW-0456">Lyase</keyword>
<keyword evidence="4" id="KW-0443">Lipid metabolism</keyword>
<dbReference type="Proteomes" id="UP000011885">
    <property type="component" value="Unassembled WGS sequence"/>
</dbReference>
<dbReference type="EC" id="4.1.1.65" evidence="12"/>
<name>M5TWG7_9BACT</name>
<evidence type="ECO:0000256" key="6">
    <source>
        <dbReference type="ARBA" id="ARBA00023145"/>
    </source>
</evidence>
<evidence type="ECO:0000256" key="7">
    <source>
        <dbReference type="ARBA" id="ARBA00023209"/>
    </source>
</evidence>
<feature type="transmembrane region" description="Helical" evidence="11">
    <location>
        <begin position="135"/>
        <end position="155"/>
    </location>
</feature>
<evidence type="ECO:0000313" key="13">
    <source>
        <dbReference type="Proteomes" id="UP000011885"/>
    </source>
</evidence>
<keyword evidence="10" id="KW-0670">Pyruvate</keyword>
<dbReference type="Pfam" id="PF02666">
    <property type="entry name" value="PS_Dcarbxylase"/>
    <property type="match status" value="1"/>
</dbReference>
<keyword evidence="7" id="KW-0594">Phospholipid biosynthesis</keyword>
<evidence type="ECO:0000256" key="5">
    <source>
        <dbReference type="ARBA" id="ARBA00023136"/>
    </source>
</evidence>
<evidence type="ECO:0000256" key="1">
    <source>
        <dbReference type="ARBA" id="ARBA00022475"/>
    </source>
</evidence>
<evidence type="ECO:0000256" key="10">
    <source>
        <dbReference type="ARBA" id="ARBA00023317"/>
    </source>
</evidence>
<dbReference type="PATRIC" id="fig|1263870.3.peg.5484"/>
<keyword evidence="2" id="KW-0444">Lipid biosynthesis</keyword>
<feature type="transmembrane region" description="Helical" evidence="11">
    <location>
        <begin position="111"/>
        <end position="129"/>
    </location>
</feature>
<dbReference type="PANTHER" id="PTHR35809:SF1">
    <property type="entry name" value="ARCHAETIDYLSERINE DECARBOXYLASE PROENZYME-RELATED"/>
    <property type="match status" value="1"/>
</dbReference>
<sequence>MSTPTESVMPPRSDRSEIEALPAMDPSIKTIQPGGGVIMSLELTWGRLRRAYLRRFRPRYVARMADRRQGERGDLGFDPVDSRDMKYYRNQGSYWWADADDPFLWRDALPFVRVGLAELLILGGAFVLLSVLMGLFWWPLFLPPLLVAILIVCFFRSPRRVIADEVGAVVAPADGKLLEIVRYDDPVIGPATRFCISLSVFNVHANRVSLPGRVVAVRYRRGKFLNALLPRSARENENLDIELESGDLDGRIIRIRQITGQFARRIVCWARVDDVFARGEMFGMIKLGSRTELVIPHDESLSIVSKVGQRVSAGATVIARYQSEVSIDSDV</sequence>
<keyword evidence="13" id="KW-1185">Reference proteome</keyword>
<dbReference type="GO" id="GO:0004609">
    <property type="term" value="F:phosphatidylserine decarboxylase activity"/>
    <property type="evidence" value="ECO:0007669"/>
    <property type="project" value="UniProtKB-EC"/>
</dbReference>
<accession>M5TWG7</accession>
<evidence type="ECO:0000256" key="9">
    <source>
        <dbReference type="ARBA" id="ARBA00023264"/>
    </source>
</evidence>
<dbReference type="AlphaFoldDB" id="M5TWG7"/>
<proteinExistence type="predicted"/>